<dbReference type="InterPro" id="IPR011701">
    <property type="entry name" value="MFS"/>
</dbReference>
<feature type="transmembrane region" description="Helical" evidence="6">
    <location>
        <begin position="12"/>
        <end position="32"/>
    </location>
</feature>
<keyword evidence="8" id="KW-1185">Reference proteome</keyword>
<evidence type="ECO:0000256" key="5">
    <source>
        <dbReference type="ARBA" id="ARBA00024362"/>
    </source>
</evidence>
<comment type="similarity">
    <text evidence="5">Belongs to the major facilitator superfamily. Sodium/anion cotransporter (TC 2.A.1.14) family.</text>
</comment>
<dbReference type="GO" id="GO:0022857">
    <property type="term" value="F:transmembrane transporter activity"/>
    <property type="evidence" value="ECO:0007669"/>
    <property type="project" value="InterPro"/>
</dbReference>
<dbReference type="Pfam" id="PF07690">
    <property type="entry name" value="MFS_1"/>
    <property type="match status" value="1"/>
</dbReference>
<dbReference type="Proteomes" id="UP000236333">
    <property type="component" value="Unassembled WGS sequence"/>
</dbReference>
<organism evidence="7 8">
    <name type="scientific">Tetrabaena socialis</name>
    <dbReference type="NCBI Taxonomy" id="47790"/>
    <lineage>
        <taxon>Eukaryota</taxon>
        <taxon>Viridiplantae</taxon>
        <taxon>Chlorophyta</taxon>
        <taxon>core chlorophytes</taxon>
        <taxon>Chlorophyceae</taxon>
        <taxon>CS clade</taxon>
        <taxon>Chlamydomonadales</taxon>
        <taxon>Tetrabaenaceae</taxon>
        <taxon>Tetrabaena</taxon>
    </lineage>
</organism>
<name>A0A2J8A8V4_9CHLO</name>
<protein>
    <submittedName>
        <fullName evidence="7">Putative anion transporter 6</fullName>
    </submittedName>
</protein>
<comment type="subcellular location">
    <subcellularLocation>
        <location evidence="1">Membrane</location>
        <topology evidence="1">Multi-pass membrane protein</topology>
    </subcellularLocation>
</comment>
<comment type="caution">
    <text evidence="7">The sequence shown here is derived from an EMBL/GenBank/DDBJ whole genome shotgun (WGS) entry which is preliminary data.</text>
</comment>
<feature type="transmembrane region" description="Helical" evidence="6">
    <location>
        <begin position="150"/>
        <end position="173"/>
    </location>
</feature>
<dbReference type="PANTHER" id="PTHR11662:SF446">
    <property type="entry name" value="SODIUM-DEPENDENT PHOSPHATE TRANSPORT PROTEIN 1, CHLOROPLASTIC"/>
    <property type="match status" value="1"/>
</dbReference>
<keyword evidence="3 6" id="KW-1133">Transmembrane helix</keyword>
<evidence type="ECO:0000256" key="6">
    <source>
        <dbReference type="SAM" id="Phobius"/>
    </source>
</evidence>
<feature type="transmembrane region" description="Helical" evidence="6">
    <location>
        <begin position="185"/>
        <end position="209"/>
    </location>
</feature>
<dbReference type="AlphaFoldDB" id="A0A2J8A8V4"/>
<gene>
    <name evidence="7" type="ORF">TSOC_004483</name>
</gene>
<proteinExistence type="inferred from homology"/>
<dbReference type="Gene3D" id="1.20.1250.20">
    <property type="entry name" value="MFS general substrate transporter like domains"/>
    <property type="match status" value="1"/>
</dbReference>
<evidence type="ECO:0000313" key="8">
    <source>
        <dbReference type="Proteomes" id="UP000236333"/>
    </source>
</evidence>
<dbReference type="OrthoDB" id="2250022at2759"/>
<evidence type="ECO:0000256" key="3">
    <source>
        <dbReference type="ARBA" id="ARBA00022989"/>
    </source>
</evidence>
<dbReference type="GO" id="GO:0016020">
    <property type="term" value="C:membrane"/>
    <property type="evidence" value="ECO:0007669"/>
    <property type="project" value="UniProtKB-SubCell"/>
</dbReference>
<evidence type="ECO:0000256" key="1">
    <source>
        <dbReference type="ARBA" id="ARBA00004141"/>
    </source>
</evidence>
<dbReference type="InterPro" id="IPR036259">
    <property type="entry name" value="MFS_trans_sf"/>
</dbReference>
<evidence type="ECO:0000256" key="2">
    <source>
        <dbReference type="ARBA" id="ARBA00022692"/>
    </source>
</evidence>
<evidence type="ECO:0000313" key="7">
    <source>
        <dbReference type="EMBL" id="PNH08931.1"/>
    </source>
</evidence>
<dbReference type="PANTHER" id="PTHR11662">
    <property type="entry name" value="SOLUTE CARRIER FAMILY 17"/>
    <property type="match status" value="1"/>
</dbReference>
<keyword evidence="4 6" id="KW-0472">Membrane</keyword>
<evidence type="ECO:0000256" key="4">
    <source>
        <dbReference type="ARBA" id="ARBA00023136"/>
    </source>
</evidence>
<accession>A0A2J8A8V4</accession>
<dbReference type="SUPFAM" id="SSF103473">
    <property type="entry name" value="MFS general substrate transporter"/>
    <property type="match status" value="1"/>
</dbReference>
<reference evidence="7 8" key="1">
    <citation type="journal article" date="2017" name="Mol. Biol. Evol.">
        <title>The 4-celled Tetrabaena socialis nuclear genome reveals the essential components for genetic control of cell number at the origin of multicellularity in the volvocine lineage.</title>
        <authorList>
            <person name="Featherston J."/>
            <person name="Arakaki Y."/>
            <person name="Hanschen E.R."/>
            <person name="Ferris P.J."/>
            <person name="Michod R.E."/>
            <person name="Olson B.J.S.C."/>
            <person name="Nozaki H."/>
            <person name="Durand P.M."/>
        </authorList>
    </citation>
    <scope>NUCLEOTIDE SEQUENCE [LARGE SCALE GENOMIC DNA]</scope>
    <source>
        <strain evidence="7 8">NIES-571</strain>
    </source>
</reference>
<dbReference type="InterPro" id="IPR050382">
    <property type="entry name" value="MFS_Na/Anion_cotransporter"/>
</dbReference>
<dbReference type="EMBL" id="PGGS01000111">
    <property type="protein sequence ID" value="PNH08931.1"/>
    <property type="molecule type" value="Genomic_DNA"/>
</dbReference>
<feature type="transmembrane region" description="Helical" evidence="6">
    <location>
        <begin position="215"/>
        <end position="237"/>
    </location>
</feature>
<keyword evidence="2 6" id="KW-0812">Transmembrane</keyword>
<sequence length="244" mass="25061">MSLQILTNRVFWALMISHSMFGVIYNTAISWLPRYYNSQFGLDVRSSSFLSVLPWVAMAAGTNLSGWLADHLINTKTLTTTRTRKLLQTLGSVGPAICLLYLSHGAPGGAATAAAAAGLAGGGASRSLAGAAAAAAAAGGMSAEEQQRQLTWAVALLVMTMALLGLQAGGFAATHQDISTRLASVLFGTTNAAASLAGSFFVLLVGVLLDATGSWALVFNLVGLCCLASAAAFLTLASSEPQFD</sequence>